<comment type="caution">
    <text evidence="2">The sequence shown here is derived from an EMBL/GenBank/DDBJ whole genome shotgun (WGS) entry which is preliminary data.</text>
</comment>
<dbReference type="PANTHER" id="PTHR43682:SF1">
    <property type="entry name" value="LACTATE UTILIZATION PROTEIN C"/>
    <property type="match status" value="1"/>
</dbReference>
<dbReference type="InterPro" id="IPR003741">
    <property type="entry name" value="LUD_dom"/>
</dbReference>
<evidence type="ECO:0000313" key="2">
    <source>
        <dbReference type="EMBL" id="RJG23963.1"/>
    </source>
</evidence>
<dbReference type="SUPFAM" id="SSF100950">
    <property type="entry name" value="NagB/RpiA/CoA transferase-like"/>
    <property type="match status" value="1"/>
</dbReference>
<dbReference type="AlphaFoldDB" id="A0A3A3GHM8"/>
<protein>
    <recommendedName>
        <fullName evidence="1">LUD domain-containing protein</fullName>
    </recommendedName>
</protein>
<evidence type="ECO:0000313" key="3">
    <source>
        <dbReference type="Proteomes" id="UP000266177"/>
    </source>
</evidence>
<reference evidence="2 3" key="1">
    <citation type="submission" date="2018-09" db="EMBL/GenBank/DDBJ databases">
        <title>Paenibacillus SK2017-BO5.</title>
        <authorList>
            <person name="Piskunova J.V."/>
            <person name="Dubiley S.A."/>
            <person name="Severinov K.V."/>
        </authorList>
    </citation>
    <scope>NUCLEOTIDE SEQUENCE [LARGE SCALE GENOMIC DNA]</scope>
    <source>
        <strain evidence="2 3">BO5</strain>
    </source>
</reference>
<dbReference type="PANTHER" id="PTHR43682">
    <property type="entry name" value="LACTATE UTILIZATION PROTEIN C"/>
    <property type="match status" value="1"/>
</dbReference>
<dbReference type="InterPro" id="IPR037171">
    <property type="entry name" value="NagB/RpiA_transferase-like"/>
</dbReference>
<dbReference type="Proteomes" id="UP000266177">
    <property type="component" value="Unassembled WGS sequence"/>
</dbReference>
<dbReference type="InterPro" id="IPR024185">
    <property type="entry name" value="FTHF_cligase-like_sf"/>
</dbReference>
<accession>A0A3A3GHM8</accession>
<evidence type="ECO:0000259" key="1">
    <source>
        <dbReference type="Pfam" id="PF02589"/>
    </source>
</evidence>
<feature type="domain" description="LUD" evidence="1">
    <location>
        <begin position="49"/>
        <end position="260"/>
    </location>
</feature>
<dbReference type="EMBL" id="QYZD01000008">
    <property type="protein sequence ID" value="RJG23963.1"/>
    <property type="molecule type" value="Genomic_DNA"/>
</dbReference>
<dbReference type="Gene3D" id="3.40.50.10420">
    <property type="entry name" value="NagB/RpiA/CoA transferase-like"/>
    <property type="match status" value="1"/>
</dbReference>
<organism evidence="2 3">
    <name type="scientific">Paenibacillus thiaminolyticus</name>
    <name type="common">Bacillus thiaminolyticus</name>
    <dbReference type="NCBI Taxonomy" id="49283"/>
    <lineage>
        <taxon>Bacteria</taxon>
        <taxon>Bacillati</taxon>
        <taxon>Bacillota</taxon>
        <taxon>Bacilli</taxon>
        <taxon>Bacillales</taxon>
        <taxon>Paenibacillaceae</taxon>
        <taxon>Paenibacillus</taxon>
    </lineage>
</organism>
<dbReference type="OrthoDB" id="9794157at2"/>
<name>A0A3A3GHM8_PANTH</name>
<proteinExistence type="predicted"/>
<gene>
    <name evidence="2" type="ORF">DQX05_10990</name>
</gene>
<sequence>MERHAFLAEIASRLGRSGPLTEAPAHLYRGVPGEYLDRMERLNADERLQLFVNNWTALTGEAVIVPKEEAAAGIEEILTRFRQRGPLERVLYADTKELRGYGVPRVLQEQGLSGVPWADDRNNEAELEQLGLSEPGEAGALAGAKWQARSPLLRAAERCQLGIVAPAAAIANTGTLAVWSAGRQGRSVSLLPGMLLAILQAERIVARMGETFERVNGMANREGGLPASLNLITGPSRSADIENDLTIGVHGPGVVGVVILTSSGT</sequence>
<dbReference type="RefSeq" id="WP_119793497.1">
    <property type="nucleotide sequence ID" value="NZ_QYZD01000008.1"/>
</dbReference>
<dbReference type="Pfam" id="PF02589">
    <property type="entry name" value="LUD_dom"/>
    <property type="match status" value="1"/>
</dbReference>